<reference evidence="1" key="2">
    <citation type="journal article" date="2023" name="Science">
        <title>Genomic signatures of disease resistance in endangered staghorn corals.</title>
        <authorList>
            <person name="Vollmer S.V."/>
            <person name="Selwyn J.D."/>
            <person name="Despard B.A."/>
            <person name="Roesel C.L."/>
        </authorList>
    </citation>
    <scope>NUCLEOTIDE SEQUENCE</scope>
    <source>
        <strain evidence="1">K2</strain>
    </source>
</reference>
<organism evidence="1 2">
    <name type="scientific">Acropora cervicornis</name>
    <name type="common">Staghorn coral</name>
    <dbReference type="NCBI Taxonomy" id="6130"/>
    <lineage>
        <taxon>Eukaryota</taxon>
        <taxon>Metazoa</taxon>
        <taxon>Cnidaria</taxon>
        <taxon>Anthozoa</taxon>
        <taxon>Hexacorallia</taxon>
        <taxon>Scleractinia</taxon>
        <taxon>Astrocoeniina</taxon>
        <taxon>Acroporidae</taxon>
        <taxon>Acropora</taxon>
    </lineage>
</organism>
<dbReference type="AlphaFoldDB" id="A0AAD9V429"/>
<proteinExistence type="predicted"/>
<name>A0AAD9V429_ACRCE</name>
<reference evidence="1" key="1">
    <citation type="journal article" date="2023" name="G3 (Bethesda)">
        <title>Whole genome assembly and annotation of the endangered Caribbean coral Acropora cervicornis.</title>
        <authorList>
            <person name="Selwyn J.D."/>
            <person name="Vollmer S.V."/>
        </authorList>
    </citation>
    <scope>NUCLEOTIDE SEQUENCE</scope>
    <source>
        <strain evidence="1">K2</strain>
    </source>
</reference>
<dbReference type="Proteomes" id="UP001249851">
    <property type="component" value="Unassembled WGS sequence"/>
</dbReference>
<gene>
    <name evidence="1" type="ORF">P5673_016885</name>
</gene>
<protein>
    <submittedName>
        <fullName evidence="1">Uncharacterized protein</fullName>
    </submittedName>
</protein>
<comment type="caution">
    <text evidence="1">The sequence shown here is derived from an EMBL/GenBank/DDBJ whole genome shotgun (WGS) entry which is preliminary data.</text>
</comment>
<evidence type="ECO:0000313" key="1">
    <source>
        <dbReference type="EMBL" id="KAK2560524.1"/>
    </source>
</evidence>
<accession>A0AAD9V429</accession>
<evidence type="ECO:0000313" key="2">
    <source>
        <dbReference type="Proteomes" id="UP001249851"/>
    </source>
</evidence>
<dbReference type="EMBL" id="JARQWQ010000036">
    <property type="protein sequence ID" value="KAK2560524.1"/>
    <property type="molecule type" value="Genomic_DNA"/>
</dbReference>
<keyword evidence="2" id="KW-1185">Reference proteome</keyword>
<sequence>MATPHLTSFVLPEISSSCLHQVKEILYNVMNCEPGHAPRSNSIAIRIWVKCSKAIRFDNMATAQLSVIFALTDLSVWHLSQDHGLNKKENNTKLGDESTNVKSQCKQIQLKFEKN</sequence>